<feature type="disulfide bond" evidence="2">
    <location>
        <begin position="85"/>
        <end position="92"/>
    </location>
</feature>
<keyword evidence="2" id="KW-1015">Disulfide bond</keyword>
<feature type="chain" id="PRO_5026915613" evidence="3">
    <location>
        <begin position="22"/>
        <end position="370"/>
    </location>
</feature>
<evidence type="ECO:0000256" key="2">
    <source>
        <dbReference type="PIRSR" id="PIRSR601461-2"/>
    </source>
</evidence>
<evidence type="ECO:0000256" key="3">
    <source>
        <dbReference type="SAM" id="SignalP"/>
    </source>
</evidence>
<dbReference type="PROSITE" id="PS51767">
    <property type="entry name" value="PEPTIDASE_A1"/>
    <property type="match status" value="1"/>
</dbReference>
<dbReference type="InterPro" id="IPR021109">
    <property type="entry name" value="Peptidase_aspartic_dom_sf"/>
</dbReference>
<evidence type="ECO:0000313" key="5">
    <source>
        <dbReference type="EMBL" id="NOV33209.1"/>
    </source>
</evidence>
<dbReference type="PRINTS" id="PR00792">
    <property type="entry name" value="PEPSIN"/>
</dbReference>
<evidence type="ECO:0000259" key="4">
    <source>
        <dbReference type="PROSITE" id="PS51767"/>
    </source>
</evidence>
<dbReference type="InterPro" id="IPR033121">
    <property type="entry name" value="PEPTIDASE_A1"/>
</dbReference>
<feature type="domain" description="Peptidase A1" evidence="4">
    <location>
        <begin position="55"/>
        <end position="367"/>
    </location>
</feature>
<dbReference type="Pfam" id="PF00026">
    <property type="entry name" value="Asp"/>
    <property type="match status" value="1"/>
</dbReference>
<evidence type="ECO:0000256" key="1">
    <source>
        <dbReference type="ARBA" id="ARBA00007447"/>
    </source>
</evidence>
<name>A0A6M2CGL6_RHIMP</name>
<dbReference type="GO" id="GO:0006508">
    <property type="term" value="P:proteolysis"/>
    <property type="evidence" value="ECO:0007669"/>
    <property type="project" value="InterPro"/>
</dbReference>
<keyword evidence="3" id="KW-0732">Signal</keyword>
<dbReference type="EMBL" id="GHWJ01000472">
    <property type="protein sequence ID" value="NOV33209.1"/>
    <property type="molecule type" value="Transcribed_RNA"/>
</dbReference>
<dbReference type="Gene3D" id="2.40.70.10">
    <property type="entry name" value="Acid Proteases"/>
    <property type="match status" value="2"/>
</dbReference>
<dbReference type="PANTHER" id="PTHR47966">
    <property type="entry name" value="BETA-SITE APP-CLEAVING ENZYME, ISOFORM A-RELATED"/>
    <property type="match status" value="1"/>
</dbReference>
<dbReference type="GO" id="GO:0004190">
    <property type="term" value="F:aspartic-type endopeptidase activity"/>
    <property type="evidence" value="ECO:0007669"/>
    <property type="project" value="InterPro"/>
</dbReference>
<dbReference type="AlphaFoldDB" id="A0A6M2CGL6"/>
<sequence>MVSHYLTSAVAGVLCIFVSEATRSCLCQTDDRGRNAIPGIGKFTVPLTNYNNLQYYCDLNIGSPWQSFKAALDTAGASWVLSTNCKEDLEVCRDREKYDPRTSFTHVDGVDVASAPFGNGTVLGKASWDRQRVAGVILPRMPFLRIGKFDGKKDIYWSTPSNAVLGLEQGPLSFFGTLVRERLIAEPRLGLFFSRDDTDNGEALFGGTNSVRFEEPLTFFPALGTYWNFQLDGIQMGPYGHYCFAGCIARPATADPYIGGPPIEIQRINNDMGALKVDSGEWMINCDSIRQLQDIKFTIGNRTFVLHADHYIVQRDTPNGKRCYSGFIEAVPKGDVTWHLGHVFLRRVYTVLEWPRDGPGYGQVGFAVAR</sequence>
<protein>
    <submittedName>
        <fullName evidence="5">Putative cathepsin d</fullName>
    </submittedName>
</protein>
<dbReference type="SUPFAM" id="SSF50630">
    <property type="entry name" value="Acid proteases"/>
    <property type="match status" value="1"/>
</dbReference>
<reference evidence="5" key="1">
    <citation type="submission" date="2019-09" db="EMBL/GenBank/DDBJ databases">
        <title>Organ-specific transcriptomic study of the physiology of the cattle tick, Rhipicephalus microplus.</title>
        <authorList>
            <person name="Tirloni L."/>
            <person name="Braz G."/>
            <person name="Gandara A.C.P."/>
            <person name="Sabadin G.A."/>
            <person name="da Silva R.M."/>
            <person name="Guizzo M.G."/>
            <person name="Machado J.A."/>
            <person name="Costa E.P."/>
            <person name="Gomes H.F."/>
            <person name="Moraes J."/>
            <person name="Mota M.B.S."/>
            <person name="Mesquita R.D."/>
            <person name="Alvarenga P.H."/>
            <person name="Alves F."/>
            <person name="Seixas A."/>
            <person name="da Fonseca R.N."/>
            <person name="Fogaca A."/>
            <person name="Logullo C."/>
            <person name="Tanaka A."/>
            <person name="Daffre S."/>
            <person name="Termignoni C."/>
            <person name="Vaz I.S.Jr."/>
            <person name="Oliveira P.L."/>
            <person name="Ribeiro J.M."/>
        </authorList>
    </citation>
    <scope>NUCLEOTIDE SEQUENCE</scope>
    <source>
        <strain evidence="5">Porto Alegre</strain>
    </source>
</reference>
<dbReference type="InterPro" id="IPR001461">
    <property type="entry name" value="Aspartic_peptidase_A1"/>
</dbReference>
<accession>A0A6M2CGL6</accession>
<organism evidence="5">
    <name type="scientific">Rhipicephalus microplus</name>
    <name type="common">Cattle tick</name>
    <name type="synonym">Boophilus microplus</name>
    <dbReference type="NCBI Taxonomy" id="6941"/>
    <lineage>
        <taxon>Eukaryota</taxon>
        <taxon>Metazoa</taxon>
        <taxon>Ecdysozoa</taxon>
        <taxon>Arthropoda</taxon>
        <taxon>Chelicerata</taxon>
        <taxon>Arachnida</taxon>
        <taxon>Acari</taxon>
        <taxon>Parasitiformes</taxon>
        <taxon>Ixodida</taxon>
        <taxon>Ixodoidea</taxon>
        <taxon>Ixodidae</taxon>
        <taxon>Rhipicephalinae</taxon>
        <taxon>Rhipicephalus</taxon>
        <taxon>Boophilus</taxon>
    </lineage>
</organism>
<proteinExistence type="inferred from homology"/>
<dbReference type="OrthoDB" id="5839471at2759"/>
<feature type="signal peptide" evidence="3">
    <location>
        <begin position="1"/>
        <end position="21"/>
    </location>
</feature>
<dbReference type="VEuPathDB" id="VectorBase:LOC119182865"/>
<feature type="disulfide bond" evidence="2">
    <location>
        <begin position="286"/>
        <end position="323"/>
    </location>
</feature>
<dbReference type="PANTHER" id="PTHR47966:SF51">
    <property type="entry name" value="BETA-SITE APP-CLEAVING ENZYME, ISOFORM A-RELATED"/>
    <property type="match status" value="1"/>
</dbReference>
<comment type="similarity">
    <text evidence="1">Belongs to the peptidase A1 family.</text>
</comment>
<feature type="disulfide bond" evidence="2">
    <location>
        <begin position="243"/>
        <end position="247"/>
    </location>
</feature>